<name>A0ABD2Z8C8_9GENT</name>
<dbReference type="EMBL" id="JBJUIK010000011">
    <property type="protein sequence ID" value="KAL3514585.1"/>
    <property type="molecule type" value="Genomic_DNA"/>
</dbReference>
<accession>A0ABD2Z8C8</accession>
<feature type="transmembrane region" description="Helical" evidence="1">
    <location>
        <begin position="86"/>
        <end position="112"/>
    </location>
</feature>
<protein>
    <submittedName>
        <fullName evidence="2">Uncharacterized protein</fullName>
    </submittedName>
</protein>
<dbReference type="AlphaFoldDB" id="A0ABD2Z8C8"/>
<sequence>MKLGKERATETQWKVALWMVRFSVQFRIEFCQCPYLACCSNDLSDIPRAIKYVAAHVCIFMMNVWAPNFWCVEIGSCYYHVKVDVFVLLCFLFNLFCYYAVLQVWYVLYLTWTSGI</sequence>
<keyword evidence="3" id="KW-1185">Reference proteome</keyword>
<evidence type="ECO:0000313" key="2">
    <source>
        <dbReference type="EMBL" id="KAL3514585.1"/>
    </source>
</evidence>
<evidence type="ECO:0000313" key="3">
    <source>
        <dbReference type="Proteomes" id="UP001630127"/>
    </source>
</evidence>
<keyword evidence="1" id="KW-0472">Membrane</keyword>
<evidence type="ECO:0000256" key="1">
    <source>
        <dbReference type="SAM" id="Phobius"/>
    </source>
</evidence>
<comment type="caution">
    <text evidence="2">The sequence shown here is derived from an EMBL/GenBank/DDBJ whole genome shotgun (WGS) entry which is preliminary data.</text>
</comment>
<reference evidence="2 3" key="1">
    <citation type="submission" date="2024-11" db="EMBL/GenBank/DDBJ databases">
        <title>A near-complete genome assembly of Cinchona calisaya.</title>
        <authorList>
            <person name="Lian D.C."/>
            <person name="Zhao X.W."/>
            <person name="Wei L."/>
        </authorList>
    </citation>
    <scope>NUCLEOTIDE SEQUENCE [LARGE SCALE GENOMIC DNA]</scope>
    <source>
        <tissue evidence="2">Nenye</tissue>
    </source>
</reference>
<keyword evidence="1" id="KW-1133">Transmembrane helix</keyword>
<keyword evidence="1" id="KW-0812">Transmembrane</keyword>
<gene>
    <name evidence="2" type="ORF">ACH5RR_027302</name>
</gene>
<dbReference type="Proteomes" id="UP001630127">
    <property type="component" value="Unassembled WGS sequence"/>
</dbReference>
<proteinExistence type="predicted"/>
<organism evidence="2 3">
    <name type="scientific">Cinchona calisaya</name>
    <dbReference type="NCBI Taxonomy" id="153742"/>
    <lineage>
        <taxon>Eukaryota</taxon>
        <taxon>Viridiplantae</taxon>
        <taxon>Streptophyta</taxon>
        <taxon>Embryophyta</taxon>
        <taxon>Tracheophyta</taxon>
        <taxon>Spermatophyta</taxon>
        <taxon>Magnoliopsida</taxon>
        <taxon>eudicotyledons</taxon>
        <taxon>Gunneridae</taxon>
        <taxon>Pentapetalae</taxon>
        <taxon>asterids</taxon>
        <taxon>lamiids</taxon>
        <taxon>Gentianales</taxon>
        <taxon>Rubiaceae</taxon>
        <taxon>Cinchonoideae</taxon>
        <taxon>Cinchoneae</taxon>
        <taxon>Cinchona</taxon>
    </lineage>
</organism>